<dbReference type="EMBL" id="JOKH01000001">
    <property type="protein sequence ID" value="KEQ19017.1"/>
    <property type="molecule type" value="Genomic_DNA"/>
</dbReference>
<gene>
    <name evidence="1" type="ORF">GZ78_03000</name>
</gene>
<reference evidence="1 2" key="1">
    <citation type="submission" date="2014-06" db="EMBL/GenBank/DDBJ databases">
        <title>Whole Genome Sequences of Three Symbiotic Endozoicomonas Bacteria.</title>
        <authorList>
            <person name="Neave M.J."/>
            <person name="Apprill A."/>
            <person name="Voolstra C.R."/>
        </authorList>
    </citation>
    <scope>NUCLEOTIDE SEQUENCE [LARGE SCALE GENOMIC DNA]</scope>
    <source>
        <strain evidence="1 2">DSM 25634</strain>
    </source>
</reference>
<name>A0A081NKP4_9GAMM</name>
<dbReference type="STRING" id="1137799.GZ78_03000"/>
<dbReference type="Proteomes" id="UP000028073">
    <property type="component" value="Unassembled WGS sequence"/>
</dbReference>
<keyword evidence="2" id="KW-1185">Reference proteome</keyword>
<dbReference type="RefSeq" id="WP_034832593.1">
    <property type="nucleotide sequence ID" value="NZ_JOKH01000001.1"/>
</dbReference>
<comment type="caution">
    <text evidence="1">The sequence shown here is derived from an EMBL/GenBank/DDBJ whole genome shotgun (WGS) entry which is preliminary data.</text>
</comment>
<organism evidence="1 2">
    <name type="scientific">Endozoicomonas numazuensis</name>
    <dbReference type="NCBI Taxonomy" id="1137799"/>
    <lineage>
        <taxon>Bacteria</taxon>
        <taxon>Pseudomonadati</taxon>
        <taxon>Pseudomonadota</taxon>
        <taxon>Gammaproteobacteria</taxon>
        <taxon>Oceanospirillales</taxon>
        <taxon>Endozoicomonadaceae</taxon>
        <taxon>Endozoicomonas</taxon>
    </lineage>
</organism>
<evidence type="ECO:0000313" key="2">
    <source>
        <dbReference type="Proteomes" id="UP000028073"/>
    </source>
</evidence>
<evidence type="ECO:0000313" key="1">
    <source>
        <dbReference type="EMBL" id="KEQ19017.1"/>
    </source>
</evidence>
<accession>A0A081NKP4</accession>
<protein>
    <submittedName>
        <fullName evidence="1">Uncharacterized protein</fullName>
    </submittedName>
</protein>
<dbReference type="AlphaFoldDB" id="A0A081NKP4"/>
<sequence>MLTCMQGEFTYNAEKDTLYLTRLIEGRNPSLSYTSQPMPSPLPADRQTEGLYLQNACQLLEQGFSIHLFADSQQGTHFALTPPQLEQPSPLVIKKEIQEEKTGYALDKNIPYSFAPTFMSDDLKNSFHFSCKNIQFYERADLVTADCPVNQGKTVRAIAISPRSILFKVIESNTQTKEPVNFFAENRKGRITPRHAEFIPRFITRKVDTATFISEDCKNNQIVVPFMDWKTCHSKNTVTLSDSITVLENTELVVDTRDDKNYALMFYPLRSKFNEPTWLSGVNQCHQNGLVLSYNTYHNHLYCEAPATLTKENTPPKRPALSQERTTLSQLLTDEDEFEVSFIDNLEEEI</sequence>
<proteinExistence type="predicted"/>